<gene>
    <name evidence="13" type="ORF">EDC05_006262</name>
</gene>
<evidence type="ECO:0000256" key="7">
    <source>
        <dbReference type="ARBA" id="ARBA00022842"/>
    </source>
</evidence>
<dbReference type="Pfam" id="PF24947">
    <property type="entry name" value="PGM1_C_vert_fung"/>
    <property type="match status" value="1"/>
</dbReference>
<dbReference type="InterPro" id="IPR005845">
    <property type="entry name" value="A-D-PHexomutase_a/b/a-II"/>
</dbReference>
<comment type="cofactor">
    <cofactor evidence="2">
        <name>Mg(2+)</name>
        <dbReference type="ChEBI" id="CHEBI:18420"/>
    </cofactor>
</comment>
<dbReference type="InterPro" id="IPR016055">
    <property type="entry name" value="A-D-PHexomutase_a/b/a-I/II/III"/>
</dbReference>
<keyword evidence="7 9" id="KW-0460">Magnesium</keyword>
<evidence type="ECO:0000256" key="1">
    <source>
        <dbReference type="ARBA" id="ARBA00000443"/>
    </source>
</evidence>
<evidence type="ECO:0000313" key="14">
    <source>
        <dbReference type="Proteomes" id="UP001151295"/>
    </source>
</evidence>
<protein>
    <recommendedName>
        <fullName evidence="4">phosphoglucomutase (alpha-D-glucose-1,6-bisphosphate-dependent)</fullName>
        <ecNumber evidence="4">5.4.2.2</ecNumber>
    </recommendedName>
</protein>
<dbReference type="PANTHER" id="PTHR22573">
    <property type="entry name" value="PHOSPHOHEXOMUTASE FAMILY MEMBER"/>
    <property type="match status" value="1"/>
</dbReference>
<dbReference type="Pfam" id="PF02880">
    <property type="entry name" value="PGM_PMM_III"/>
    <property type="match status" value="1"/>
</dbReference>
<evidence type="ECO:0000256" key="3">
    <source>
        <dbReference type="ARBA" id="ARBA00010231"/>
    </source>
</evidence>
<dbReference type="PROSITE" id="PS00710">
    <property type="entry name" value="PGM_PMM"/>
    <property type="match status" value="1"/>
</dbReference>
<accession>A0ABQ8PFY0</accession>
<dbReference type="InterPro" id="IPR005846">
    <property type="entry name" value="A-D-PHexomutase_a/b/a-III"/>
</dbReference>
<organism evidence="13 14">
    <name type="scientific">Coemansia umbellata</name>
    <dbReference type="NCBI Taxonomy" id="1424467"/>
    <lineage>
        <taxon>Eukaryota</taxon>
        <taxon>Fungi</taxon>
        <taxon>Fungi incertae sedis</taxon>
        <taxon>Zoopagomycota</taxon>
        <taxon>Kickxellomycotina</taxon>
        <taxon>Kickxellomycetes</taxon>
        <taxon>Kickxellales</taxon>
        <taxon>Kickxellaceae</taxon>
        <taxon>Coemansia</taxon>
    </lineage>
</organism>
<dbReference type="NCBIfam" id="NF005737">
    <property type="entry name" value="PRK07564.1-1"/>
    <property type="match status" value="1"/>
</dbReference>
<keyword evidence="14" id="KW-1185">Reference proteome</keyword>
<dbReference type="InterPro" id="IPR016066">
    <property type="entry name" value="A-D-PHexomutase_CS"/>
</dbReference>
<evidence type="ECO:0000313" key="13">
    <source>
        <dbReference type="EMBL" id="KAJ1986542.1"/>
    </source>
</evidence>
<evidence type="ECO:0000256" key="5">
    <source>
        <dbReference type="ARBA" id="ARBA00022553"/>
    </source>
</evidence>
<dbReference type="Gene3D" id="3.40.120.10">
    <property type="entry name" value="Alpha-D-Glucose-1,6-Bisphosphate, subunit A, domain 3"/>
    <property type="match status" value="3"/>
</dbReference>
<keyword evidence="6 9" id="KW-0479">Metal-binding</keyword>
<dbReference type="InterPro" id="IPR036900">
    <property type="entry name" value="A-D-PHexomutase_C_sf"/>
</dbReference>
<keyword evidence="5" id="KW-0597">Phosphoprotein</keyword>
<evidence type="ECO:0000259" key="12">
    <source>
        <dbReference type="Pfam" id="PF02880"/>
    </source>
</evidence>
<comment type="catalytic activity">
    <reaction evidence="1">
        <text>alpha-D-glucose 1-phosphate = alpha-D-glucose 6-phosphate</text>
        <dbReference type="Rhea" id="RHEA:23536"/>
        <dbReference type="ChEBI" id="CHEBI:58225"/>
        <dbReference type="ChEBI" id="CHEBI:58601"/>
        <dbReference type="EC" id="5.4.2.2"/>
    </reaction>
</comment>
<dbReference type="PRINTS" id="PR00509">
    <property type="entry name" value="PGMPMM"/>
</dbReference>
<evidence type="ECO:0000256" key="9">
    <source>
        <dbReference type="RuleBase" id="RU004326"/>
    </source>
</evidence>
<feature type="domain" description="Alpha-D-phosphohexomutase alpha/beta/alpha" evidence="12">
    <location>
        <begin position="298"/>
        <end position="401"/>
    </location>
</feature>
<feature type="domain" description="Alpha-D-phosphohexomutase alpha/beta/alpha" evidence="11">
    <location>
        <begin position="183"/>
        <end position="287"/>
    </location>
</feature>
<proteinExistence type="inferred from homology"/>
<dbReference type="Pfam" id="PF02879">
    <property type="entry name" value="PGM_PMM_II"/>
    <property type="match status" value="1"/>
</dbReference>
<evidence type="ECO:0000259" key="11">
    <source>
        <dbReference type="Pfam" id="PF02879"/>
    </source>
</evidence>
<dbReference type="SUPFAM" id="SSF55957">
    <property type="entry name" value="Phosphoglucomutase, C-terminal domain"/>
    <property type="match status" value="1"/>
</dbReference>
<evidence type="ECO:0000256" key="2">
    <source>
        <dbReference type="ARBA" id="ARBA00001946"/>
    </source>
</evidence>
<name>A0ABQ8PFY0_9FUNG</name>
<feature type="domain" description="Alpha-D-phosphohexomutase alpha/beta/alpha" evidence="10">
    <location>
        <begin position="15"/>
        <end position="151"/>
    </location>
</feature>
<dbReference type="CDD" id="cd03085">
    <property type="entry name" value="PGM1"/>
    <property type="match status" value="1"/>
</dbReference>
<dbReference type="Gene3D" id="3.30.310.50">
    <property type="entry name" value="Alpha-D-phosphohexomutase, C-terminal domain"/>
    <property type="match status" value="1"/>
</dbReference>
<evidence type="ECO:0000256" key="6">
    <source>
        <dbReference type="ARBA" id="ARBA00022723"/>
    </source>
</evidence>
<dbReference type="InterPro" id="IPR045244">
    <property type="entry name" value="PGM"/>
</dbReference>
<keyword evidence="8" id="KW-0413">Isomerase</keyword>
<evidence type="ECO:0000256" key="8">
    <source>
        <dbReference type="ARBA" id="ARBA00023235"/>
    </source>
</evidence>
<dbReference type="SUPFAM" id="SSF53738">
    <property type="entry name" value="Phosphoglucomutase, first 3 domains"/>
    <property type="match status" value="3"/>
</dbReference>
<dbReference type="InterPro" id="IPR005844">
    <property type="entry name" value="A-D-PHexomutase_a/b/a-I"/>
</dbReference>
<dbReference type="EMBL" id="JANBQD010000167">
    <property type="protein sequence ID" value="KAJ1986542.1"/>
    <property type="molecule type" value="Genomic_DNA"/>
</dbReference>
<dbReference type="InterPro" id="IPR005841">
    <property type="entry name" value="Alpha-D-phosphohexomutase_SF"/>
</dbReference>
<dbReference type="Pfam" id="PF02878">
    <property type="entry name" value="PGM_PMM_I"/>
    <property type="match status" value="1"/>
</dbReference>
<comment type="similarity">
    <text evidence="3 9">Belongs to the phosphohexose mutase family.</text>
</comment>
<dbReference type="PANTHER" id="PTHR22573:SF2">
    <property type="entry name" value="PHOSPHOGLUCOMUTASE"/>
    <property type="match status" value="1"/>
</dbReference>
<sequence>MVSVRTVQTAPFDGQKPGTSGLRKRVKVFQTPHYTENFIQSIFAAVPKPRTLVVGGDGRYLMTDVIQKIIRIGAANGVTHFIVGRNGILSTPAASCVIRKRAADGGIILTASHNPGGPQNDFGIKYNMSNGGPAPESVTDGIYKASLELKEYKEAEVSPVDLAALGIQKFDGFAVEIIDSVTDYVELTKEIFDFELIRKFRQQTPEFTLLFDGLNGVTGPYARRILVDELGFPESSLEQCTPLEDFGGGHPDPNLTYAHKLVERVAGEKISFGAASDGDGDRNMVLSHDWFVTPSDSVALIAHHAECIPYFKNKGVHGLARSMPTSCAIDRVAAAKGLQCYEVPTGWKFFGNLMDANKLSICGEESFGTGSDHIREKDGIWAIVAWLNIIAHQSQQKAKLVDVKHLMLDFFKTYGRNYFTRYDYEDVDSAGASKMMEQLRALKKQALESSDFGGFKVSHVDDFEYTDPIDASVTSKQGVRVIFADSSRIIFRLSGTGSQGATVRIYIERYDDKDVELDAQVALRPLVLAALEISKLEQFTGRKVPTVIT</sequence>
<comment type="caution">
    <text evidence="13">The sequence shown here is derived from an EMBL/GenBank/DDBJ whole genome shotgun (WGS) entry which is preliminary data.</text>
</comment>
<evidence type="ECO:0000259" key="10">
    <source>
        <dbReference type="Pfam" id="PF02878"/>
    </source>
</evidence>
<evidence type="ECO:0000256" key="4">
    <source>
        <dbReference type="ARBA" id="ARBA00012728"/>
    </source>
</evidence>
<reference evidence="13" key="1">
    <citation type="submission" date="2022-07" db="EMBL/GenBank/DDBJ databases">
        <title>Phylogenomic reconstructions and comparative analyses of Kickxellomycotina fungi.</title>
        <authorList>
            <person name="Reynolds N.K."/>
            <person name="Stajich J.E."/>
            <person name="Barry K."/>
            <person name="Grigoriev I.V."/>
            <person name="Crous P."/>
            <person name="Smith M.E."/>
        </authorList>
    </citation>
    <scope>NUCLEOTIDE SEQUENCE</scope>
    <source>
        <strain evidence="13">BCRC 34882</strain>
    </source>
</reference>
<dbReference type="Proteomes" id="UP001151295">
    <property type="component" value="Unassembled WGS sequence"/>
</dbReference>
<dbReference type="EC" id="5.4.2.2" evidence="4"/>